<comment type="caution">
    <text evidence="6">Lacks conserved residue(s) required for the propagation of feature annotation.</text>
</comment>
<dbReference type="Gene3D" id="3.40.50.150">
    <property type="entry name" value="Vaccinia Virus protein VP39"/>
    <property type="match status" value="1"/>
</dbReference>
<comment type="caution">
    <text evidence="7">The sequence shown here is derived from an EMBL/GenBank/DDBJ whole genome shotgun (WGS) entry which is preliminary data.</text>
</comment>
<dbReference type="EC" id="2.1.1.37" evidence="1"/>
<evidence type="ECO:0000256" key="3">
    <source>
        <dbReference type="ARBA" id="ARBA00022679"/>
    </source>
</evidence>
<comment type="similarity">
    <text evidence="6">Belongs to the class I-like SAM-binding methyltransferase superfamily. C5-methyltransferase family.</text>
</comment>
<evidence type="ECO:0000256" key="4">
    <source>
        <dbReference type="ARBA" id="ARBA00022691"/>
    </source>
</evidence>
<protein>
    <recommendedName>
        <fullName evidence="1">DNA (cytosine-5-)-methyltransferase</fullName>
        <ecNumber evidence="1">2.1.1.37</ecNumber>
    </recommendedName>
</protein>
<dbReference type="InterPro" id="IPR050390">
    <property type="entry name" value="C5-Methyltransferase"/>
</dbReference>
<dbReference type="PANTHER" id="PTHR10629:SF52">
    <property type="entry name" value="DNA (CYTOSINE-5)-METHYLTRANSFERASE 1"/>
    <property type="match status" value="1"/>
</dbReference>
<reference evidence="8" key="1">
    <citation type="journal article" date="2019" name="Int. J. Syst. Evol. Microbiol.">
        <title>The Global Catalogue of Microorganisms (GCM) 10K type strain sequencing project: providing services to taxonomists for standard genome sequencing and annotation.</title>
        <authorList>
            <consortium name="The Broad Institute Genomics Platform"/>
            <consortium name="The Broad Institute Genome Sequencing Center for Infectious Disease"/>
            <person name="Wu L."/>
            <person name="Ma J."/>
        </authorList>
    </citation>
    <scope>NUCLEOTIDE SEQUENCE [LARGE SCALE GENOMIC DNA]</scope>
    <source>
        <strain evidence="8">JCM 12762</strain>
    </source>
</reference>
<dbReference type="Gene3D" id="3.90.120.10">
    <property type="entry name" value="DNA Methylase, subunit A, domain 2"/>
    <property type="match status" value="1"/>
</dbReference>
<organism evidence="7 8">
    <name type="scientific">Rhodoglobus aureus</name>
    <dbReference type="NCBI Taxonomy" id="191497"/>
    <lineage>
        <taxon>Bacteria</taxon>
        <taxon>Bacillati</taxon>
        <taxon>Actinomycetota</taxon>
        <taxon>Actinomycetes</taxon>
        <taxon>Micrococcales</taxon>
        <taxon>Microbacteriaceae</taxon>
        <taxon>Rhodoglobus</taxon>
    </lineage>
</organism>
<keyword evidence="3 6" id="KW-0808">Transferase</keyword>
<gene>
    <name evidence="7" type="ORF">GCM10009655_24640</name>
</gene>
<keyword evidence="2 6" id="KW-0489">Methyltransferase</keyword>
<accession>A0ABP4GM17</accession>
<proteinExistence type="inferred from homology"/>
<evidence type="ECO:0000256" key="1">
    <source>
        <dbReference type="ARBA" id="ARBA00011975"/>
    </source>
</evidence>
<dbReference type="Pfam" id="PF00145">
    <property type="entry name" value="DNA_methylase"/>
    <property type="match status" value="1"/>
</dbReference>
<dbReference type="EMBL" id="BAAAKW010000060">
    <property type="protein sequence ID" value="GAA1224833.1"/>
    <property type="molecule type" value="Genomic_DNA"/>
</dbReference>
<evidence type="ECO:0000256" key="5">
    <source>
        <dbReference type="ARBA" id="ARBA00022747"/>
    </source>
</evidence>
<dbReference type="Proteomes" id="UP001500943">
    <property type="component" value="Unassembled WGS sequence"/>
</dbReference>
<dbReference type="PROSITE" id="PS51679">
    <property type="entry name" value="SAM_MT_C5"/>
    <property type="match status" value="1"/>
</dbReference>
<dbReference type="InterPro" id="IPR029063">
    <property type="entry name" value="SAM-dependent_MTases_sf"/>
</dbReference>
<name>A0ABP4GM17_9MICO</name>
<dbReference type="InterPro" id="IPR031303">
    <property type="entry name" value="C5_meth_CS"/>
</dbReference>
<evidence type="ECO:0000313" key="7">
    <source>
        <dbReference type="EMBL" id="GAA1224833.1"/>
    </source>
</evidence>
<evidence type="ECO:0000313" key="8">
    <source>
        <dbReference type="Proteomes" id="UP001500943"/>
    </source>
</evidence>
<evidence type="ECO:0000256" key="6">
    <source>
        <dbReference type="PROSITE-ProRule" id="PRU01016"/>
    </source>
</evidence>
<keyword evidence="4 6" id="KW-0949">S-adenosyl-L-methionine</keyword>
<dbReference type="PRINTS" id="PR00105">
    <property type="entry name" value="C5METTRFRASE"/>
</dbReference>
<keyword evidence="8" id="KW-1185">Reference proteome</keyword>
<dbReference type="PROSITE" id="PS00095">
    <property type="entry name" value="C5_MTASE_2"/>
    <property type="match status" value="1"/>
</dbReference>
<dbReference type="InterPro" id="IPR001525">
    <property type="entry name" value="C5_MeTfrase"/>
</dbReference>
<keyword evidence="5" id="KW-0680">Restriction system</keyword>
<sequence length="257" mass="29080">MNDPVGEVTISGYLETLTWLRPRAFLLENVAGMAFKVHSETIEHIVETAEALGYKCQMKVLNAADYGVPQTRQRFFLVGTLDAEFSWPSASHRDPSRADSSLPPWATSGSAISDLDTEENADDAGHVAGGKHRDLLKQIPPGDNYLFFTAKRGHPNPQFEWRKRYWSFLLKLSPDMPSWTIQARRSNNMGPLHWKNRILRIEEVKRLQTFPDDWYLDGKLEQQWRQVGNAVPPQLARALGRELSSTLALQVGKPKAA</sequence>
<dbReference type="PANTHER" id="PTHR10629">
    <property type="entry name" value="CYTOSINE-SPECIFIC METHYLTRANSFERASE"/>
    <property type="match status" value="1"/>
</dbReference>
<evidence type="ECO:0000256" key="2">
    <source>
        <dbReference type="ARBA" id="ARBA00022603"/>
    </source>
</evidence>
<dbReference type="SUPFAM" id="SSF53335">
    <property type="entry name" value="S-adenosyl-L-methionine-dependent methyltransferases"/>
    <property type="match status" value="1"/>
</dbReference>